<dbReference type="RefSeq" id="WP_051601641.1">
    <property type="nucleotide sequence ID" value="NZ_AWFF01000076.1"/>
</dbReference>
<evidence type="ECO:0000256" key="6">
    <source>
        <dbReference type="RuleBase" id="RU000716"/>
    </source>
</evidence>
<dbReference type="PATRIC" id="fig|1280946.3.peg.3146"/>
<evidence type="ECO:0000256" key="1">
    <source>
        <dbReference type="ARBA" id="ARBA00010641"/>
    </source>
</evidence>
<dbReference type="InterPro" id="IPR013249">
    <property type="entry name" value="RNA_pol_sigma70_r4_t2"/>
</dbReference>
<dbReference type="PANTHER" id="PTHR43133:SF63">
    <property type="entry name" value="RNA POLYMERASE SIGMA FACTOR FECI-RELATED"/>
    <property type="match status" value="1"/>
</dbReference>
<feature type="domain" description="RNA polymerase sigma-70 region 2" evidence="7">
    <location>
        <begin position="26"/>
        <end position="85"/>
    </location>
</feature>
<proteinExistence type="inferred from homology"/>
<dbReference type="InterPro" id="IPR036388">
    <property type="entry name" value="WH-like_DNA-bd_sf"/>
</dbReference>
<dbReference type="PANTHER" id="PTHR43133">
    <property type="entry name" value="RNA POLYMERASE ECF-TYPE SIGMA FACTO"/>
    <property type="match status" value="1"/>
</dbReference>
<dbReference type="STRING" id="1280946.HY29_05280"/>
<organism evidence="9 10">
    <name type="scientific">Hyphomonas beringensis</name>
    <dbReference type="NCBI Taxonomy" id="1280946"/>
    <lineage>
        <taxon>Bacteria</taxon>
        <taxon>Pseudomonadati</taxon>
        <taxon>Pseudomonadota</taxon>
        <taxon>Alphaproteobacteria</taxon>
        <taxon>Hyphomonadales</taxon>
        <taxon>Hyphomonadaceae</taxon>
        <taxon>Hyphomonas</taxon>
    </lineage>
</organism>
<dbReference type="GO" id="GO:0006352">
    <property type="term" value="P:DNA-templated transcription initiation"/>
    <property type="evidence" value="ECO:0007669"/>
    <property type="project" value="InterPro"/>
</dbReference>
<keyword evidence="2 6" id="KW-0805">Transcription regulation</keyword>
<dbReference type="PROSITE" id="PS01063">
    <property type="entry name" value="SIGMA70_ECF"/>
    <property type="match status" value="1"/>
</dbReference>
<keyword evidence="10" id="KW-1185">Reference proteome</keyword>
<dbReference type="InterPro" id="IPR014284">
    <property type="entry name" value="RNA_pol_sigma-70_dom"/>
</dbReference>
<evidence type="ECO:0000256" key="4">
    <source>
        <dbReference type="ARBA" id="ARBA00023125"/>
    </source>
</evidence>
<dbReference type="Pfam" id="PF04542">
    <property type="entry name" value="Sigma70_r2"/>
    <property type="match status" value="1"/>
</dbReference>
<dbReference type="Gene3D" id="1.10.10.10">
    <property type="entry name" value="Winged helix-like DNA-binding domain superfamily/Winged helix DNA-binding domain"/>
    <property type="match status" value="1"/>
</dbReference>
<sequence length="191" mass="21648">MSSDISGRKRKGTGGIFSVFREQEAGLRRFLRRISPSSSDIDDITQETILRALQAEREREILQPKAYLYTIARNVVRDSLDKKSRSVIDFIEDFAPETVSSNEPLVEDQVDGRQRMLLFWEAVATLPEQCQQVFVLKKVYGYSHAEISKELGISVSTTEKHVAAGLRRCSEFLDKRSVRFGKESESASLQG</sequence>
<evidence type="ECO:0000313" key="10">
    <source>
        <dbReference type="Proteomes" id="UP000027037"/>
    </source>
</evidence>
<dbReference type="InterPro" id="IPR000838">
    <property type="entry name" value="RNA_pol_sigma70_ECF_CS"/>
</dbReference>
<dbReference type="GO" id="GO:0003677">
    <property type="term" value="F:DNA binding"/>
    <property type="evidence" value="ECO:0007669"/>
    <property type="project" value="UniProtKB-KW"/>
</dbReference>
<dbReference type="SUPFAM" id="SSF88659">
    <property type="entry name" value="Sigma3 and sigma4 domains of RNA polymerase sigma factors"/>
    <property type="match status" value="1"/>
</dbReference>
<name>A0A062TVC1_9PROT</name>
<dbReference type="Gene3D" id="1.10.1740.10">
    <property type="match status" value="1"/>
</dbReference>
<dbReference type="InterPro" id="IPR013325">
    <property type="entry name" value="RNA_pol_sigma_r2"/>
</dbReference>
<dbReference type="SUPFAM" id="SSF88946">
    <property type="entry name" value="Sigma2 domain of RNA polymerase sigma factors"/>
    <property type="match status" value="1"/>
</dbReference>
<keyword evidence="3 6" id="KW-0731">Sigma factor</keyword>
<dbReference type="Pfam" id="PF08281">
    <property type="entry name" value="Sigma70_r4_2"/>
    <property type="match status" value="1"/>
</dbReference>
<dbReference type="InterPro" id="IPR007627">
    <property type="entry name" value="RNA_pol_sigma70_r2"/>
</dbReference>
<evidence type="ECO:0000259" key="7">
    <source>
        <dbReference type="Pfam" id="PF04542"/>
    </source>
</evidence>
<feature type="domain" description="RNA polymerase sigma factor 70 region 4 type 2" evidence="8">
    <location>
        <begin position="118"/>
        <end position="169"/>
    </location>
</feature>
<evidence type="ECO:0000259" key="8">
    <source>
        <dbReference type="Pfam" id="PF08281"/>
    </source>
</evidence>
<comment type="caution">
    <text evidence="9">The sequence shown here is derived from an EMBL/GenBank/DDBJ whole genome shotgun (WGS) entry which is preliminary data.</text>
</comment>
<dbReference type="GO" id="GO:0016987">
    <property type="term" value="F:sigma factor activity"/>
    <property type="evidence" value="ECO:0007669"/>
    <property type="project" value="UniProtKB-KW"/>
</dbReference>
<keyword evidence="5 6" id="KW-0804">Transcription</keyword>
<evidence type="ECO:0000256" key="2">
    <source>
        <dbReference type="ARBA" id="ARBA00023015"/>
    </source>
</evidence>
<dbReference type="OrthoDB" id="9794372at2"/>
<gene>
    <name evidence="9" type="ORF">HY29_05280</name>
</gene>
<evidence type="ECO:0000256" key="3">
    <source>
        <dbReference type="ARBA" id="ARBA00023082"/>
    </source>
</evidence>
<dbReference type="EMBL" id="AWFF01000076">
    <property type="protein sequence ID" value="KCZ51951.1"/>
    <property type="molecule type" value="Genomic_DNA"/>
</dbReference>
<reference evidence="9 10" key="1">
    <citation type="journal article" date="2014" name="Antonie Van Leeuwenhoek">
        <title>Hyphomonas beringensis sp. nov. and Hyphomonas chukchiensis sp. nov., isolated from surface seawater of the Bering Sea and Chukchi Sea.</title>
        <authorList>
            <person name="Li C."/>
            <person name="Lai Q."/>
            <person name="Li G."/>
            <person name="Dong C."/>
            <person name="Wang J."/>
            <person name="Liao Y."/>
            <person name="Shao Z."/>
        </authorList>
    </citation>
    <scope>NUCLEOTIDE SEQUENCE [LARGE SCALE GENOMIC DNA]</scope>
    <source>
        <strain evidence="9 10">25B14_1</strain>
    </source>
</reference>
<evidence type="ECO:0000313" key="9">
    <source>
        <dbReference type="EMBL" id="KCZ51951.1"/>
    </source>
</evidence>
<dbReference type="NCBIfam" id="TIGR02937">
    <property type="entry name" value="sigma70-ECF"/>
    <property type="match status" value="1"/>
</dbReference>
<dbReference type="InterPro" id="IPR013324">
    <property type="entry name" value="RNA_pol_sigma_r3/r4-like"/>
</dbReference>
<protein>
    <recommendedName>
        <fullName evidence="6">RNA polymerase sigma factor</fullName>
    </recommendedName>
</protein>
<dbReference type="Proteomes" id="UP000027037">
    <property type="component" value="Unassembled WGS sequence"/>
</dbReference>
<evidence type="ECO:0000256" key="5">
    <source>
        <dbReference type="ARBA" id="ARBA00023163"/>
    </source>
</evidence>
<comment type="similarity">
    <text evidence="1 6">Belongs to the sigma-70 factor family. ECF subfamily.</text>
</comment>
<dbReference type="eggNOG" id="COG1595">
    <property type="taxonomic scope" value="Bacteria"/>
</dbReference>
<accession>A0A062TVC1</accession>
<dbReference type="InterPro" id="IPR039425">
    <property type="entry name" value="RNA_pol_sigma-70-like"/>
</dbReference>
<keyword evidence="4 6" id="KW-0238">DNA-binding</keyword>
<dbReference type="AlphaFoldDB" id="A0A062TVC1"/>